<sequence>MRKIARLIAPALVATLAFSAVAPGMAEAAPRYDAPRQQAAHVTPKREAAIRADIAGLRAQIDRAATRRTISQREAAGLRREAADIQRLHTAYARGGLNAREMETLERRIDKVHVALRGERSDRNGHRG</sequence>
<proteinExistence type="predicted"/>
<dbReference type="EMBL" id="JBHLTM010000086">
    <property type="protein sequence ID" value="MFC0687513.1"/>
    <property type="molecule type" value="Genomic_DNA"/>
</dbReference>
<feature type="signal peptide" evidence="1">
    <location>
        <begin position="1"/>
        <end position="22"/>
    </location>
</feature>
<evidence type="ECO:0000313" key="3">
    <source>
        <dbReference type="Proteomes" id="UP001589858"/>
    </source>
</evidence>
<dbReference type="RefSeq" id="WP_267220901.1">
    <property type="nucleotide sequence ID" value="NZ_JAPCWC010000008.1"/>
</dbReference>
<dbReference type="Proteomes" id="UP001589858">
    <property type="component" value="Unassembled WGS sequence"/>
</dbReference>
<evidence type="ECO:0000256" key="1">
    <source>
        <dbReference type="SAM" id="SignalP"/>
    </source>
</evidence>
<protein>
    <submittedName>
        <fullName evidence="2">Uncharacterized protein</fullName>
    </submittedName>
</protein>
<comment type="caution">
    <text evidence="2">The sequence shown here is derived from an EMBL/GenBank/DDBJ whole genome shotgun (WGS) entry which is preliminary data.</text>
</comment>
<reference evidence="2 3" key="1">
    <citation type="submission" date="2024-09" db="EMBL/GenBank/DDBJ databases">
        <authorList>
            <person name="Sun Q."/>
            <person name="Mori K."/>
        </authorList>
    </citation>
    <scope>NUCLEOTIDE SEQUENCE [LARGE SCALE GENOMIC DNA]</scope>
    <source>
        <strain evidence="2 3">CICC 11035S</strain>
    </source>
</reference>
<gene>
    <name evidence="2" type="ORF">ACFFF8_23265</name>
</gene>
<feature type="chain" id="PRO_5047459715" evidence="1">
    <location>
        <begin position="23"/>
        <end position="128"/>
    </location>
</feature>
<evidence type="ECO:0000313" key="2">
    <source>
        <dbReference type="EMBL" id="MFC0687513.1"/>
    </source>
</evidence>
<organism evidence="2 3">
    <name type="scientific">Novosphingobium clariflavum</name>
    <dbReference type="NCBI Taxonomy" id="2029884"/>
    <lineage>
        <taxon>Bacteria</taxon>
        <taxon>Pseudomonadati</taxon>
        <taxon>Pseudomonadota</taxon>
        <taxon>Alphaproteobacteria</taxon>
        <taxon>Sphingomonadales</taxon>
        <taxon>Sphingomonadaceae</taxon>
        <taxon>Novosphingobium</taxon>
    </lineage>
</organism>
<keyword evidence="3" id="KW-1185">Reference proteome</keyword>
<accession>A0ABV6SE23</accession>
<name>A0ABV6SE23_9SPHN</name>
<keyword evidence="1" id="KW-0732">Signal</keyword>